<dbReference type="Pfam" id="PF00023">
    <property type="entry name" value="Ank"/>
    <property type="match status" value="1"/>
</dbReference>
<dbReference type="AlphaFoldDB" id="A0AAX6MYH0"/>
<evidence type="ECO:0000256" key="3">
    <source>
        <dbReference type="PROSITE-ProRule" id="PRU00023"/>
    </source>
</evidence>
<evidence type="ECO:0000259" key="4">
    <source>
        <dbReference type="Pfam" id="PF14420"/>
    </source>
</evidence>
<dbReference type="SUPFAM" id="SSF48403">
    <property type="entry name" value="Ankyrin repeat"/>
    <property type="match status" value="3"/>
</dbReference>
<proteinExistence type="predicted"/>
<dbReference type="Pfam" id="PF13637">
    <property type="entry name" value="Ank_4"/>
    <property type="match status" value="1"/>
</dbReference>
<dbReference type="InterPro" id="IPR025676">
    <property type="entry name" value="Clr5_dom"/>
</dbReference>
<dbReference type="Pfam" id="PF14420">
    <property type="entry name" value="Clr5"/>
    <property type="match status" value="1"/>
</dbReference>
<dbReference type="Proteomes" id="UP001369815">
    <property type="component" value="Unassembled WGS sequence"/>
</dbReference>
<feature type="repeat" description="ANK" evidence="3">
    <location>
        <begin position="954"/>
        <end position="986"/>
    </location>
</feature>
<dbReference type="InterPro" id="IPR002110">
    <property type="entry name" value="Ankyrin_rpt"/>
</dbReference>
<sequence length="1172" mass="132251">MISAKRRQPDPDPEEGIWEQHKSTFLRLYQTERKTLKEVKVIMESEHGFPENSLLTYETKLRYELHLRKKLKKSDWISVHHHRLKRGDKPTGVYLNGTEIPQHKVWKEIRRSGARLVGNVQDIPLPRDVVVRTPSPVGFLISPTLRMQHERPRSLSLQIPGSPLIELSAPLSPGVIVFGSHDTGQLSQAQMNLSMNQQDLEVKVIGLSASAPGYLVTALSDTPWAKFTTYLRPLVSQLISALEVVITNRLPNEYTNILDQWINFRPILLPGTDVVGSLLRWPDTREAAFPLRQLPMPSDTTSSSALTFEMNAFHLLAEVIYLISNNLIDQFPCDNDAILALLFSRVPRAVFQILFQEDLPTIRATWRYLARYAGNMGYRDIFILLMKIGLRHRSWIIPLGPSYLSFAASMNALDVIRGLLKVGIRADGMVQYYRESAVVHAAATGNLECLELLMATCELNRDVYFSKLSRRSTFDIFINGLFEGKFESQQRDHAYQSGSFKSLGDGNRVLVEFSLKNKSQSQALDILLQKGANVDVSWKRAPESYYVLQYKIPENQCPTILEQSYYVDENLFCKLFRYSTPTARLFFRPHVCFFAKQGCESFRKYWVSQPERFGSDGIAFLELVFAEQLSLPYIYKKWRDDIKVIRTLLEFGIGPNISSFELDRVYVLWYVVTSARRDGFTEDHAQIFSILLQPGEAVNSVILEAGVEEEGVRIMKHLKEIGVDVGKHGAFALSTAARLNNYEAVSWLLEAGANINAVMDLSRHHERMSWSVIALAGTLLDPTDLGMVQGSRGGSVIDVRLQRTRPSKLAMLDYLMRHGAELKMDHHDLNAAKFLQCVLIHSWESHLADSTLVDLMSFFLTKLEPRDLHSREVCLSNECTTLKLYGYIGSKRRKLKMSLLELLCAHGAPLPTGDMLPYLIYYESTSDFIQELLKCCPDVDNIYCRVSGRDYKYTSLNSLQAAAYRGNEDLVEKLIAMGADINMPASRDCGMTALQAAASQAHVGLVKRLVHMGADVNAPGSEEGRETALRASCELYAESKTERANMIEVIQFLIKEGADVNAISDSVWSTALHTAAYHGDLEVAVILIQSGADVNPAPQRRNSEYRQSPLDSAVTFGRLDMVQFLLSLGALSHHRGETGYDGAIEAAERWRYFDIANLIRQHYVRLGTQLGD</sequence>
<dbReference type="PROSITE" id="PS50297">
    <property type="entry name" value="ANK_REP_REGION"/>
    <property type="match status" value="4"/>
</dbReference>
<name>A0AAX6MYH0_9PEZI</name>
<reference evidence="5 6" key="1">
    <citation type="journal article" date="2024" name="Front Chem Biol">
        <title>Unveiling the potential of Daldinia eschscholtzii MFLUCC 19-0629 through bioactivity and bioinformatics studies for enhanced sustainable agriculture production.</title>
        <authorList>
            <person name="Brooks S."/>
            <person name="Weaver J.A."/>
            <person name="Klomchit A."/>
            <person name="Alharthi S.A."/>
            <person name="Onlamun T."/>
            <person name="Nurani R."/>
            <person name="Vong T.K."/>
            <person name="Alberti F."/>
            <person name="Greco C."/>
        </authorList>
    </citation>
    <scope>NUCLEOTIDE SEQUENCE [LARGE SCALE GENOMIC DNA]</scope>
    <source>
        <strain evidence="5">MFLUCC 19-0629</strain>
    </source>
</reference>
<dbReference type="PANTHER" id="PTHR24123">
    <property type="entry name" value="ANKYRIN REPEAT-CONTAINING"/>
    <property type="match status" value="1"/>
</dbReference>
<organism evidence="5 6">
    <name type="scientific">Daldinia eschscholtzii</name>
    <dbReference type="NCBI Taxonomy" id="292717"/>
    <lineage>
        <taxon>Eukaryota</taxon>
        <taxon>Fungi</taxon>
        <taxon>Dikarya</taxon>
        <taxon>Ascomycota</taxon>
        <taxon>Pezizomycotina</taxon>
        <taxon>Sordariomycetes</taxon>
        <taxon>Xylariomycetidae</taxon>
        <taxon>Xylariales</taxon>
        <taxon>Hypoxylaceae</taxon>
        <taxon>Daldinia</taxon>
    </lineage>
</organism>
<protein>
    <recommendedName>
        <fullName evidence="4">Clr5 domain-containing protein</fullName>
    </recommendedName>
</protein>
<keyword evidence="2 3" id="KW-0040">ANK repeat</keyword>
<feature type="repeat" description="ANK" evidence="3">
    <location>
        <begin position="728"/>
        <end position="760"/>
    </location>
</feature>
<dbReference type="PROSITE" id="PS50088">
    <property type="entry name" value="ANK_REPEAT"/>
    <property type="match status" value="4"/>
</dbReference>
<dbReference type="InterPro" id="IPR036770">
    <property type="entry name" value="Ankyrin_rpt-contain_sf"/>
</dbReference>
<dbReference type="PANTHER" id="PTHR24123:SF141">
    <property type="entry name" value="ANKYRIN 2, ISOFORM U"/>
    <property type="match status" value="1"/>
</dbReference>
<feature type="repeat" description="ANK" evidence="3">
    <location>
        <begin position="1067"/>
        <end position="1099"/>
    </location>
</feature>
<feature type="domain" description="Clr5" evidence="4">
    <location>
        <begin position="18"/>
        <end position="51"/>
    </location>
</feature>
<evidence type="ECO:0000313" key="6">
    <source>
        <dbReference type="Proteomes" id="UP001369815"/>
    </source>
</evidence>
<comment type="caution">
    <text evidence="5">The sequence shown here is derived from an EMBL/GenBank/DDBJ whole genome shotgun (WGS) entry which is preliminary data.</text>
</comment>
<dbReference type="Pfam" id="PF12796">
    <property type="entry name" value="Ank_2"/>
    <property type="match status" value="1"/>
</dbReference>
<dbReference type="InterPro" id="IPR051165">
    <property type="entry name" value="Multifunctional_ANK_Repeat"/>
</dbReference>
<evidence type="ECO:0000256" key="1">
    <source>
        <dbReference type="ARBA" id="ARBA00022737"/>
    </source>
</evidence>
<feature type="repeat" description="ANK" evidence="3">
    <location>
        <begin position="989"/>
        <end position="1021"/>
    </location>
</feature>
<dbReference type="SMART" id="SM00248">
    <property type="entry name" value="ANK"/>
    <property type="match status" value="8"/>
</dbReference>
<dbReference type="Gene3D" id="1.25.40.20">
    <property type="entry name" value="Ankyrin repeat-containing domain"/>
    <property type="match status" value="3"/>
</dbReference>
<gene>
    <name evidence="5" type="ORF">Daesc_000353</name>
</gene>
<evidence type="ECO:0000256" key="2">
    <source>
        <dbReference type="ARBA" id="ARBA00023043"/>
    </source>
</evidence>
<keyword evidence="6" id="KW-1185">Reference proteome</keyword>
<dbReference type="EMBL" id="JBANMG010000001">
    <property type="protein sequence ID" value="KAK6957566.1"/>
    <property type="molecule type" value="Genomic_DNA"/>
</dbReference>
<accession>A0AAX6MYH0</accession>
<keyword evidence="1" id="KW-0677">Repeat</keyword>
<evidence type="ECO:0000313" key="5">
    <source>
        <dbReference type="EMBL" id="KAK6957566.1"/>
    </source>
</evidence>